<dbReference type="InterPro" id="IPR011044">
    <property type="entry name" value="Quino_amine_DH_bsu"/>
</dbReference>
<dbReference type="Pfam" id="PF16407">
    <property type="entry name" value="PKD_2"/>
    <property type="match status" value="1"/>
</dbReference>
<accession>A0A1V9FK67</accession>
<proteinExistence type="predicted"/>
<evidence type="ECO:0000313" key="1">
    <source>
        <dbReference type="EMBL" id="OQP58754.1"/>
    </source>
</evidence>
<sequence>MNVVMKRFSIIILTAYITFLSACYKDKGNYDYRDINEIKISGLAAGYAYVLGTTLHIDPAIQMSQKDLDTAAAAYYWILYKDESTIIDTIGRSAVLDTRIVVEPAVYTLWLRVVDKATGVTYKANTKVTVSTLFSIGMLLIGTDNNGNAEAEMISMVKDTIIFRNILSSSGLPGLRDPMSCMFFGGTSTNPNIARLWVMTKSGSYFLDRLTMGGNTSRKFANICITNEIANKEAITPVVGMPQVRDKGGATSGGTNAWGRAVITTDGDIFATHSLLNGGDYYANPINREATDFSKRLKAAPYFWYAIANYGSSPSMMWYDTDNQRFMVYANFVAANSTAPADVAGDIFSWNLASQGRTLVYGENSRNTDNGSTNGNSFAIVKDNTGAHYIYKFYATGTAPQKRDLYTVSPIAIDFDKADFYAFSSKRTVIFYSVGNKLYAYDYNKGLEKFYQFPELSADEITMLKFDTQIDFSTNSLYVATYNGTTKGRLRRYNVGSNPNTVDITPVPGADWDGMIKIKDMNWRGVN</sequence>
<name>A0A1V9FK67_9BACT</name>
<evidence type="ECO:0000313" key="2">
    <source>
        <dbReference type="Proteomes" id="UP000192276"/>
    </source>
</evidence>
<protein>
    <submittedName>
        <fullName evidence="1">Uncharacterized protein</fullName>
    </submittedName>
</protein>
<keyword evidence="2" id="KW-1185">Reference proteome</keyword>
<dbReference type="STRING" id="550983.A4R26_22580"/>
<reference evidence="2" key="1">
    <citation type="submission" date="2016-04" db="EMBL/GenBank/DDBJ databases">
        <authorList>
            <person name="Chen L."/>
            <person name="Zhuang W."/>
            <person name="Wang G."/>
        </authorList>
    </citation>
    <scope>NUCLEOTIDE SEQUENCE [LARGE SCALE GENOMIC DNA]</scope>
    <source>
        <strain evidence="2">208</strain>
    </source>
</reference>
<dbReference type="InterPro" id="IPR032183">
    <property type="entry name" value="PKD-like"/>
</dbReference>
<dbReference type="EMBL" id="LWBP01000187">
    <property type="protein sequence ID" value="OQP58754.1"/>
    <property type="molecule type" value="Genomic_DNA"/>
</dbReference>
<dbReference type="AlphaFoldDB" id="A0A1V9FK67"/>
<dbReference type="PROSITE" id="PS51257">
    <property type="entry name" value="PROKAR_LIPOPROTEIN"/>
    <property type="match status" value="1"/>
</dbReference>
<dbReference type="Proteomes" id="UP000192276">
    <property type="component" value="Unassembled WGS sequence"/>
</dbReference>
<gene>
    <name evidence="1" type="ORF">A4R26_22580</name>
</gene>
<comment type="caution">
    <text evidence="1">The sequence shown here is derived from an EMBL/GenBank/DDBJ whole genome shotgun (WGS) entry which is preliminary data.</text>
</comment>
<dbReference type="OrthoDB" id="1095195at2"/>
<dbReference type="SUPFAM" id="SSF50969">
    <property type="entry name" value="YVTN repeat-like/Quinoprotein amine dehydrogenase"/>
    <property type="match status" value="1"/>
</dbReference>
<organism evidence="1 2">
    <name type="scientific">Niastella populi</name>
    <dbReference type="NCBI Taxonomy" id="550983"/>
    <lineage>
        <taxon>Bacteria</taxon>
        <taxon>Pseudomonadati</taxon>
        <taxon>Bacteroidota</taxon>
        <taxon>Chitinophagia</taxon>
        <taxon>Chitinophagales</taxon>
        <taxon>Chitinophagaceae</taxon>
        <taxon>Niastella</taxon>
    </lineage>
</organism>